<dbReference type="AlphaFoldDB" id="A0A7C9V3F9"/>
<feature type="domain" description="DUF2059" evidence="3">
    <location>
        <begin position="95"/>
        <end position="152"/>
    </location>
</feature>
<feature type="region of interest" description="Disordered" evidence="1">
    <location>
        <begin position="162"/>
        <end position="195"/>
    </location>
</feature>
<proteinExistence type="predicted"/>
<dbReference type="EMBL" id="JAAKZG010000001">
    <property type="protein sequence ID" value="NGN39565.1"/>
    <property type="molecule type" value="Genomic_DNA"/>
</dbReference>
<dbReference type="RefSeq" id="WP_165113227.1">
    <property type="nucleotide sequence ID" value="NZ_JAAKZG010000001.1"/>
</dbReference>
<comment type="caution">
    <text evidence="4">The sequence shown here is derived from an EMBL/GenBank/DDBJ whole genome shotgun (WGS) entry which is preliminary data.</text>
</comment>
<organism evidence="4 5">
    <name type="scientific">Mesorhizobium zhangyense</name>
    <dbReference type="NCBI Taxonomy" id="1776730"/>
    <lineage>
        <taxon>Bacteria</taxon>
        <taxon>Pseudomonadati</taxon>
        <taxon>Pseudomonadota</taxon>
        <taxon>Alphaproteobacteria</taxon>
        <taxon>Hyphomicrobiales</taxon>
        <taxon>Phyllobacteriaceae</taxon>
        <taxon>Mesorhizobium</taxon>
    </lineage>
</organism>
<dbReference type="Pfam" id="PF09832">
    <property type="entry name" value="DUF2059"/>
    <property type="match status" value="1"/>
</dbReference>
<dbReference type="InterPro" id="IPR018637">
    <property type="entry name" value="DUF2059"/>
</dbReference>
<protein>
    <submittedName>
        <fullName evidence="4">DUF2059 domain-containing protein</fullName>
    </submittedName>
</protein>
<evidence type="ECO:0000313" key="5">
    <source>
        <dbReference type="Proteomes" id="UP000481252"/>
    </source>
</evidence>
<evidence type="ECO:0000259" key="3">
    <source>
        <dbReference type="Pfam" id="PF09832"/>
    </source>
</evidence>
<feature type="signal peptide" evidence="2">
    <location>
        <begin position="1"/>
        <end position="28"/>
    </location>
</feature>
<accession>A0A7C9V3F9</accession>
<keyword evidence="5" id="KW-1185">Reference proteome</keyword>
<evidence type="ECO:0000313" key="4">
    <source>
        <dbReference type="EMBL" id="NGN39565.1"/>
    </source>
</evidence>
<evidence type="ECO:0000256" key="1">
    <source>
        <dbReference type="SAM" id="MobiDB-lite"/>
    </source>
</evidence>
<feature type="compositionally biased region" description="Low complexity" evidence="1">
    <location>
        <begin position="171"/>
        <end position="187"/>
    </location>
</feature>
<dbReference type="Proteomes" id="UP000481252">
    <property type="component" value="Unassembled WGS sequence"/>
</dbReference>
<keyword evidence="2" id="KW-0732">Signal</keyword>
<reference evidence="4 5" key="1">
    <citation type="submission" date="2020-02" db="EMBL/GenBank/DDBJ databases">
        <title>Genome sequence of the type strain CGMCC 1.15528 of Mesorhizobium zhangyense.</title>
        <authorList>
            <person name="Gao J."/>
            <person name="Sun J."/>
        </authorList>
    </citation>
    <scope>NUCLEOTIDE SEQUENCE [LARGE SCALE GENOMIC DNA]</scope>
    <source>
        <strain evidence="4 5">CGMCC 1.15528</strain>
    </source>
</reference>
<evidence type="ECO:0000256" key="2">
    <source>
        <dbReference type="SAM" id="SignalP"/>
    </source>
</evidence>
<feature type="chain" id="PRO_5028906196" evidence="2">
    <location>
        <begin position="29"/>
        <end position="195"/>
    </location>
</feature>
<name>A0A7C9V3F9_9HYPH</name>
<gene>
    <name evidence="4" type="ORF">G6N74_00655</name>
</gene>
<sequence length="195" mass="20334">MTLVNRVRRFSAVLAASAMVAIASPAFSQEISDAHLKAAREAVAAIHATDLYDNILPQAAGALKAQLIQKNPDLQEVITSTVDETTLKLAGRRADLEKEAALAYARVFSVEDLNGIAAFYNSAPGKKLLSDGPIVAREVSKAADIWQRGVARDLAEETGKALDKALEGKSAPAITDPATPTPDAAAPAPAPAPAN</sequence>